<evidence type="ECO:0000256" key="3">
    <source>
        <dbReference type="ARBA" id="ARBA00022679"/>
    </source>
</evidence>
<dbReference type="GO" id="GO:0004674">
    <property type="term" value="F:protein serine/threonine kinase activity"/>
    <property type="evidence" value="ECO:0007669"/>
    <property type="project" value="UniProtKB-KW"/>
</dbReference>
<dbReference type="PROSITE" id="PS50011">
    <property type="entry name" value="PROTEIN_KINASE_DOM"/>
    <property type="match status" value="1"/>
</dbReference>
<dbReference type="InterPro" id="IPR008271">
    <property type="entry name" value="Ser/Thr_kinase_AS"/>
</dbReference>
<dbReference type="InterPro" id="IPR000719">
    <property type="entry name" value="Prot_kinase_dom"/>
</dbReference>
<sequence>MPSGRDTGHQDVPHDGICSCFCAKLAPILSKCAHIQYISFSIHKSDGWNIPAVIMLQWPRQLFTCHTESISAVMSQLPRELFTKRQKTVMTVGISLMGQKCGINLPLFCPPIKKKIKSPDTNWTNDTDASSHEKATPVNRLNPLALIRKKRKNKKSVKFADSPKCESPSEIVISQSEEEEREKIFVVVESAPVSPSSDSGRDIIISQEKEISTVNLEKAEHSPKETEIEINEDVSESVSATPSATESEVIPSKADEKTPPAIIERLSDVPSEHEHEEIAEIQAENPSAEPNVPLSVPDRLSASGPIMESQGQKILEAECEEPSEGIIESIPAPSSPCQPIEDTRFEQRNPVSISDFQLTDVLGKGSYGKVFLGEAKSTGKMVAVKAMKKSKLTCSLSLSRVLTEKEILLLAKREQHPFLTGLFASFQTEHHVCFAMDYAAGGDLEKWTKNPQFDYEASIFYSASVVLGLEFLHEHNIVHRDLKLENVLLDESGYIKISDFGLCKMGMGVGDLTKSFVGTPYYVAPEIFKREPYGKEVDWWALGVMLFYMVVHKFPFNGKTVHEQSRIVQYERPTIPCTLPSDFYITIKRLLAKYPMNRLGSNGAEEVKKSHLFCNTNWDGLLNKTVMPPIMPPVNSSSNNSSSKANLVITTGESNLPIPASVNEALQDFEYYAG</sequence>
<evidence type="ECO:0000259" key="9">
    <source>
        <dbReference type="PROSITE" id="PS50011"/>
    </source>
</evidence>
<feature type="compositionally biased region" description="Basic and acidic residues" evidence="8">
    <location>
        <begin position="214"/>
        <end position="227"/>
    </location>
</feature>
<evidence type="ECO:0000313" key="11">
    <source>
        <dbReference type="Ensembl" id="ENSXETP00000102066"/>
    </source>
</evidence>
<keyword evidence="2" id="KW-0597">Phosphoprotein</keyword>
<dbReference type="AlphaFoldDB" id="A0A803J2M8"/>
<evidence type="ECO:0000256" key="8">
    <source>
        <dbReference type="SAM" id="MobiDB-lite"/>
    </source>
</evidence>
<keyword evidence="5" id="KW-0418">Kinase</keyword>
<evidence type="ECO:0008006" key="12">
    <source>
        <dbReference type="Google" id="ProtNLM"/>
    </source>
</evidence>
<dbReference type="Ensembl" id="ENSXETT00000122152">
    <property type="protein sequence ID" value="ENSXETP00000102066"/>
    <property type="gene ID" value="ENSXETG00000041742"/>
</dbReference>
<keyword evidence="4 7" id="KW-0547">Nucleotide-binding</keyword>
<dbReference type="SMART" id="SM00220">
    <property type="entry name" value="S_TKc"/>
    <property type="match status" value="1"/>
</dbReference>
<dbReference type="FunFam" id="1.10.510.10:FF:002865">
    <property type="match status" value="1"/>
</dbReference>
<dbReference type="PROSITE" id="PS00107">
    <property type="entry name" value="PROTEIN_KINASE_ATP"/>
    <property type="match status" value="1"/>
</dbReference>
<keyword evidence="1" id="KW-0723">Serine/threonine-protein kinase</keyword>
<keyword evidence="3" id="KW-0808">Transferase</keyword>
<dbReference type="PANTHER" id="PTHR24351">
    <property type="entry name" value="RIBOSOMAL PROTEIN S6 KINASE"/>
    <property type="match status" value="1"/>
</dbReference>
<dbReference type="PROSITE" id="PS00108">
    <property type="entry name" value="PROTEIN_KINASE_ST"/>
    <property type="match status" value="1"/>
</dbReference>
<protein>
    <recommendedName>
        <fullName evidence="12">Protein kinase domain-containing protein</fullName>
    </recommendedName>
</protein>
<dbReference type="GO" id="GO:0005524">
    <property type="term" value="F:ATP binding"/>
    <property type="evidence" value="ECO:0007669"/>
    <property type="project" value="UniProtKB-UniRule"/>
</dbReference>
<evidence type="ECO:0000256" key="1">
    <source>
        <dbReference type="ARBA" id="ARBA00022527"/>
    </source>
</evidence>
<feature type="compositionally biased region" description="Polar residues" evidence="8">
    <location>
        <begin position="236"/>
        <end position="246"/>
    </location>
</feature>
<name>A0A803J2M8_XENTR</name>
<dbReference type="InterPro" id="IPR000961">
    <property type="entry name" value="AGC-kinase_C"/>
</dbReference>
<evidence type="ECO:0000256" key="2">
    <source>
        <dbReference type="ARBA" id="ARBA00022553"/>
    </source>
</evidence>
<dbReference type="GeneTree" id="ENSGT00940000154339"/>
<dbReference type="Gene3D" id="3.30.200.20">
    <property type="entry name" value="Phosphorylase Kinase, domain 1"/>
    <property type="match status" value="1"/>
</dbReference>
<accession>A0A803J2M8</accession>
<dbReference type="Gene3D" id="1.10.510.10">
    <property type="entry name" value="Transferase(Phosphotransferase) domain 1"/>
    <property type="match status" value="1"/>
</dbReference>
<feature type="region of interest" description="Disordered" evidence="8">
    <location>
        <begin position="214"/>
        <end position="261"/>
    </location>
</feature>
<dbReference type="PROSITE" id="PS51285">
    <property type="entry name" value="AGC_KINASE_CTER"/>
    <property type="match status" value="1"/>
</dbReference>
<dbReference type="InterPro" id="IPR011009">
    <property type="entry name" value="Kinase-like_dom_sf"/>
</dbReference>
<feature type="binding site" evidence="7">
    <location>
        <position position="385"/>
    </location>
    <ligand>
        <name>ATP</name>
        <dbReference type="ChEBI" id="CHEBI:30616"/>
    </ligand>
</feature>
<reference evidence="11" key="1">
    <citation type="journal article" date="2010" name="Science">
        <title>The genome of the Western clawed frog Xenopus tropicalis.</title>
        <authorList>
            <person name="Hellsten U."/>
            <person name="Harland R.M."/>
            <person name="Gilchrist M.J."/>
            <person name="Hendrix D."/>
            <person name="Jurka J."/>
            <person name="Kapitonov V."/>
            <person name="Ovcharenko I."/>
            <person name="Putnam N.H."/>
            <person name="Shu S."/>
            <person name="Taher L."/>
            <person name="Blitz I.L."/>
            <person name="Blumberg B."/>
            <person name="Dichmann D.S."/>
            <person name="Dubchak I."/>
            <person name="Amaya E."/>
            <person name="Detter J.C."/>
            <person name="Fletcher R."/>
            <person name="Gerhard D.S."/>
            <person name="Goodstein D."/>
            <person name="Graves T."/>
            <person name="Grigoriev I.V."/>
            <person name="Grimwood J."/>
            <person name="Kawashima T."/>
            <person name="Lindquist E."/>
            <person name="Lucas S.M."/>
            <person name="Mead P.E."/>
            <person name="Mitros T."/>
            <person name="Ogino H."/>
            <person name="Ohta Y."/>
            <person name="Poliakov A.V."/>
            <person name="Pollet N."/>
            <person name="Robert J."/>
            <person name="Salamov A."/>
            <person name="Sater A.K."/>
            <person name="Schmutz J."/>
            <person name="Terry A."/>
            <person name="Vize P.D."/>
            <person name="Warren W.C."/>
            <person name="Wells D."/>
            <person name="Wills A."/>
            <person name="Wilson R.K."/>
            <person name="Zimmerman L.B."/>
            <person name="Zorn A.M."/>
            <person name="Grainger R."/>
            <person name="Grammer T."/>
            <person name="Khokha M.K."/>
            <person name="Richardson P.M."/>
            <person name="Rokhsar D.S."/>
        </authorList>
    </citation>
    <scope>NUCLEOTIDE SEQUENCE [LARGE SCALE GENOMIC DNA]</scope>
    <source>
        <strain evidence="11">Nigerian</strain>
    </source>
</reference>
<dbReference type="InterPro" id="IPR017441">
    <property type="entry name" value="Protein_kinase_ATP_BS"/>
</dbReference>
<feature type="domain" description="Protein kinase" evidence="9">
    <location>
        <begin position="356"/>
        <end position="614"/>
    </location>
</feature>
<dbReference type="Pfam" id="PF00069">
    <property type="entry name" value="Pkinase"/>
    <property type="match status" value="1"/>
</dbReference>
<feature type="domain" description="AGC-kinase C-terminal" evidence="10">
    <location>
        <begin position="614"/>
        <end position="674"/>
    </location>
</feature>
<dbReference type="InParanoid" id="A0A803J2M8"/>
<evidence type="ECO:0000256" key="7">
    <source>
        <dbReference type="PROSITE-ProRule" id="PRU10141"/>
    </source>
</evidence>
<keyword evidence="6 7" id="KW-0067">ATP-binding</keyword>
<evidence type="ECO:0000256" key="6">
    <source>
        <dbReference type="ARBA" id="ARBA00022840"/>
    </source>
</evidence>
<dbReference type="FunFam" id="3.30.200.20:FF:000474">
    <property type="entry name" value="Serine/threonine-protein kinase N2-like"/>
    <property type="match status" value="1"/>
</dbReference>
<proteinExistence type="predicted"/>
<reference evidence="11" key="2">
    <citation type="submission" date="2021-03" db="UniProtKB">
        <authorList>
            <consortium name="Ensembl"/>
        </authorList>
    </citation>
    <scope>IDENTIFICATION</scope>
</reference>
<dbReference type="SUPFAM" id="SSF56112">
    <property type="entry name" value="Protein kinase-like (PK-like)"/>
    <property type="match status" value="1"/>
</dbReference>
<evidence type="ECO:0000256" key="4">
    <source>
        <dbReference type="ARBA" id="ARBA00022741"/>
    </source>
</evidence>
<evidence type="ECO:0000256" key="5">
    <source>
        <dbReference type="ARBA" id="ARBA00022777"/>
    </source>
</evidence>
<organism evidence="11">
    <name type="scientific">Xenopus tropicalis</name>
    <name type="common">Western clawed frog</name>
    <name type="synonym">Silurana tropicalis</name>
    <dbReference type="NCBI Taxonomy" id="8364"/>
    <lineage>
        <taxon>Eukaryota</taxon>
        <taxon>Metazoa</taxon>
        <taxon>Chordata</taxon>
        <taxon>Craniata</taxon>
        <taxon>Vertebrata</taxon>
        <taxon>Euteleostomi</taxon>
        <taxon>Amphibia</taxon>
        <taxon>Batrachia</taxon>
        <taxon>Anura</taxon>
        <taxon>Pipoidea</taxon>
        <taxon>Pipidae</taxon>
        <taxon>Xenopodinae</taxon>
        <taxon>Xenopus</taxon>
        <taxon>Silurana</taxon>
    </lineage>
</organism>
<evidence type="ECO:0000259" key="10">
    <source>
        <dbReference type="PROSITE" id="PS51285"/>
    </source>
</evidence>